<dbReference type="PANTHER" id="PTHR43033:SF1">
    <property type="entry name" value="TRNA(ILE)-LYSIDINE SYNTHASE-RELATED"/>
    <property type="match status" value="1"/>
</dbReference>
<sequence>MLEEKFQRYIREHALVEPDDRILLTVSGGVDSMVMMDLFVSSGYKVGVAHCNFQLRGEESDEDETLVQMRAAGYGLPFFNRRFDTQGEMEATGESVQIAARRLRYEWFRELSAEHGYDAIAIAHHADDSIETFFINLMRGTGLKGLTGIHRVNGKIIRPLLFASRREILDYATAHGIPFREDSSNRSTKYMRNKIRLGIVPILRTINPNFTELMGANISRLTDAQLFIDRCIETIMQQAVTPADGIVTIDPAAIDPRMPLNYVIYEIMSSGYGFKGDVVDGLMEALQRGATGRRFYSKDYAAYIDRGRIIVVPVAGEDPCETELTATAHKVYCGNSVILARHTDIDNIESLRQPENVALLDADLLQWPLKLRRWHEGDAFVPFGMNGRKKVSDFLINEKVSLPEKNRQFVLVSGDDIVWVVGRRIDDRYRVSDRTENILLLRREII</sequence>
<organism evidence="10 11">
    <name type="scientific">Alistipes inops</name>
    <dbReference type="NCBI Taxonomy" id="1501391"/>
    <lineage>
        <taxon>Bacteria</taxon>
        <taxon>Pseudomonadati</taxon>
        <taxon>Bacteroidota</taxon>
        <taxon>Bacteroidia</taxon>
        <taxon>Bacteroidales</taxon>
        <taxon>Rikenellaceae</taxon>
        <taxon>Alistipes</taxon>
    </lineage>
</organism>
<comment type="subcellular location">
    <subcellularLocation>
        <location evidence="1 8">Cytoplasm</location>
    </subcellularLocation>
</comment>
<dbReference type="Pfam" id="PF11734">
    <property type="entry name" value="TilS_C"/>
    <property type="match status" value="1"/>
</dbReference>
<dbReference type="InterPro" id="IPR014729">
    <property type="entry name" value="Rossmann-like_a/b/a_fold"/>
</dbReference>
<keyword evidence="5 8" id="KW-0547">Nucleotide-binding</keyword>
<name>A0ABR4YKK2_9BACT</name>
<keyword evidence="6 8" id="KW-0067">ATP-binding</keyword>
<evidence type="ECO:0000256" key="6">
    <source>
        <dbReference type="ARBA" id="ARBA00022840"/>
    </source>
</evidence>
<dbReference type="CDD" id="cd01992">
    <property type="entry name" value="TilS_N"/>
    <property type="match status" value="1"/>
</dbReference>
<evidence type="ECO:0000313" key="11">
    <source>
        <dbReference type="Proteomes" id="UP000030889"/>
    </source>
</evidence>
<dbReference type="SMART" id="SM00977">
    <property type="entry name" value="TilS_C"/>
    <property type="match status" value="1"/>
</dbReference>
<dbReference type="InterPro" id="IPR011063">
    <property type="entry name" value="TilS/TtcA_N"/>
</dbReference>
<dbReference type="InterPro" id="IPR012796">
    <property type="entry name" value="Lysidine-tRNA-synth_C"/>
</dbReference>
<comment type="function">
    <text evidence="8">Ligates lysine onto the cytidine present at position 34 of the AUA codon-specific tRNA(Ile) that contains the anticodon CAU, in an ATP-dependent manner. Cytidine is converted to lysidine, thus changing the amino acid specificity of the tRNA from methionine to isoleucine.</text>
</comment>
<evidence type="ECO:0000256" key="7">
    <source>
        <dbReference type="ARBA" id="ARBA00048539"/>
    </source>
</evidence>
<keyword evidence="3 8" id="KW-0436">Ligase</keyword>
<evidence type="ECO:0000256" key="5">
    <source>
        <dbReference type="ARBA" id="ARBA00022741"/>
    </source>
</evidence>
<comment type="domain">
    <text evidence="8">The N-terminal region contains the highly conserved SGGXDS motif, predicted to be a P-loop motif involved in ATP binding.</text>
</comment>
<keyword evidence="11" id="KW-1185">Reference proteome</keyword>
<reference evidence="10 11" key="1">
    <citation type="submission" date="2014-09" db="EMBL/GenBank/DDBJ databases">
        <title>Alistipes sp. 627, sp. nov., a novel member of the family Rikenellaceae isolated from human faeces.</title>
        <authorList>
            <person name="Shkoporov A.N."/>
            <person name="Chaplin A.V."/>
            <person name="Motuzova O.V."/>
            <person name="Kafarskaia L.I."/>
            <person name="Khokhlova E.V."/>
            <person name="Efimov B.A."/>
        </authorList>
    </citation>
    <scope>NUCLEOTIDE SEQUENCE [LARGE SCALE GENOMIC DNA]</scope>
    <source>
        <strain evidence="10 11">627</strain>
    </source>
</reference>
<feature type="domain" description="Lysidine-tRNA(Ile) synthetase C-terminal" evidence="9">
    <location>
        <begin position="369"/>
        <end position="441"/>
    </location>
</feature>
<evidence type="ECO:0000256" key="1">
    <source>
        <dbReference type="ARBA" id="ARBA00004496"/>
    </source>
</evidence>
<dbReference type="EMBL" id="JRGF01000002">
    <property type="protein sequence ID" value="KHE42779.1"/>
    <property type="molecule type" value="Genomic_DNA"/>
</dbReference>
<dbReference type="SUPFAM" id="SSF56037">
    <property type="entry name" value="PheT/TilS domain"/>
    <property type="match status" value="1"/>
</dbReference>
<gene>
    <name evidence="8" type="primary">tilS</name>
    <name evidence="10" type="ORF">LG35_01860</name>
</gene>
<feature type="binding site" evidence="8">
    <location>
        <begin position="27"/>
        <end position="32"/>
    </location>
    <ligand>
        <name>ATP</name>
        <dbReference type="ChEBI" id="CHEBI:30616"/>
    </ligand>
</feature>
<dbReference type="InterPro" id="IPR012094">
    <property type="entry name" value="tRNA_Ile_lys_synt"/>
</dbReference>
<dbReference type="HAMAP" id="MF_01161">
    <property type="entry name" value="tRNA_Ile_lys_synt"/>
    <property type="match status" value="1"/>
</dbReference>
<evidence type="ECO:0000256" key="2">
    <source>
        <dbReference type="ARBA" id="ARBA00022490"/>
    </source>
</evidence>
<comment type="caution">
    <text evidence="10">The sequence shown here is derived from an EMBL/GenBank/DDBJ whole genome shotgun (WGS) entry which is preliminary data.</text>
</comment>
<dbReference type="Gene3D" id="3.40.50.620">
    <property type="entry name" value="HUPs"/>
    <property type="match status" value="1"/>
</dbReference>
<accession>A0ABR4YKK2</accession>
<evidence type="ECO:0000256" key="4">
    <source>
        <dbReference type="ARBA" id="ARBA00022694"/>
    </source>
</evidence>
<dbReference type="RefSeq" id="WP_035471702.1">
    <property type="nucleotide sequence ID" value="NZ_JRGF01000002.1"/>
</dbReference>
<evidence type="ECO:0000313" key="10">
    <source>
        <dbReference type="EMBL" id="KHE42779.1"/>
    </source>
</evidence>
<dbReference type="Proteomes" id="UP000030889">
    <property type="component" value="Unassembled WGS sequence"/>
</dbReference>
<comment type="similarity">
    <text evidence="8">Belongs to the tRNA(Ile)-lysidine synthase family.</text>
</comment>
<dbReference type="NCBIfam" id="TIGR02432">
    <property type="entry name" value="lysidine_TilS_N"/>
    <property type="match status" value="1"/>
</dbReference>
<protein>
    <recommendedName>
        <fullName evidence="8">tRNA(Ile)-lysidine synthase</fullName>
        <ecNumber evidence="8">6.3.4.19</ecNumber>
    </recommendedName>
    <alternativeName>
        <fullName evidence="8">tRNA(Ile)-2-lysyl-cytidine synthase</fullName>
    </alternativeName>
    <alternativeName>
        <fullName evidence="8">tRNA(Ile)-lysidine synthetase</fullName>
    </alternativeName>
</protein>
<dbReference type="NCBIfam" id="TIGR02433">
    <property type="entry name" value="lysidine_TilS_C"/>
    <property type="match status" value="1"/>
</dbReference>
<evidence type="ECO:0000256" key="3">
    <source>
        <dbReference type="ARBA" id="ARBA00022598"/>
    </source>
</evidence>
<keyword evidence="2 8" id="KW-0963">Cytoplasm</keyword>
<dbReference type="Pfam" id="PF01171">
    <property type="entry name" value="ATP_bind_3"/>
    <property type="match status" value="1"/>
</dbReference>
<dbReference type="InterPro" id="IPR012795">
    <property type="entry name" value="tRNA_Ile_lys_synt_N"/>
</dbReference>
<dbReference type="SUPFAM" id="SSF52402">
    <property type="entry name" value="Adenine nucleotide alpha hydrolases-like"/>
    <property type="match status" value="1"/>
</dbReference>
<proteinExistence type="inferred from homology"/>
<dbReference type="EC" id="6.3.4.19" evidence="8"/>
<comment type="catalytic activity">
    <reaction evidence="7 8">
        <text>cytidine(34) in tRNA(Ile2) + L-lysine + ATP = lysidine(34) in tRNA(Ile2) + AMP + diphosphate + H(+)</text>
        <dbReference type="Rhea" id="RHEA:43744"/>
        <dbReference type="Rhea" id="RHEA-COMP:10625"/>
        <dbReference type="Rhea" id="RHEA-COMP:10670"/>
        <dbReference type="ChEBI" id="CHEBI:15378"/>
        <dbReference type="ChEBI" id="CHEBI:30616"/>
        <dbReference type="ChEBI" id="CHEBI:32551"/>
        <dbReference type="ChEBI" id="CHEBI:33019"/>
        <dbReference type="ChEBI" id="CHEBI:82748"/>
        <dbReference type="ChEBI" id="CHEBI:83665"/>
        <dbReference type="ChEBI" id="CHEBI:456215"/>
        <dbReference type="EC" id="6.3.4.19"/>
    </reaction>
</comment>
<evidence type="ECO:0000256" key="8">
    <source>
        <dbReference type="HAMAP-Rule" id="MF_01161"/>
    </source>
</evidence>
<keyword evidence="4 8" id="KW-0819">tRNA processing</keyword>
<evidence type="ECO:0000259" key="9">
    <source>
        <dbReference type="SMART" id="SM00977"/>
    </source>
</evidence>
<dbReference type="PANTHER" id="PTHR43033">
    <property type="entry name" value="TRNA(ILE)-LYSIDINE SYNTHASE-RELATED"/>
    <property type="match status" value="1"/>
</dbReference>